<evidence type="ECO:0000313" key="1">
    <source>
        <dbReference type="Proteomes" id="UP000887564"/>
    </source>
</evidence>
<reference evidence="2" key="1">
    <citation type="submission" date="2022-11" db="UniProtKB">
        <authorList>
            <consortium name="WormBaseParasite"/>
        </authorList>
    </citation>
    <scope>IDENTIFICATION</scope>
</reference>
<evidence type="ECO:0000313" key="2">
    <source>
        <dbReference type="WBParaSite" id="PEQ_0000645801-mRNA-1"/>
    </source>
</evidence>
<dbReference type="WBParaSite" id="PEQ_0000645801-mRNA-1">
    <property type="protein sequence ID" value="PEQ_0000645801-mRNA-1"/>
    <property type="gene ID" value="PEQ_0000645801"/>
</dbReference>
<sequence length="75" mass="8846">MSIFIKITIISILTNTLRYQMARIFTTWSFHTKRIHTTFKFIVTVAQWNTYTIFFHISIAAITFEATNSVVTKLR</sequence>
<accession>A0A914RNR0</accession>
<name>A0A914RNR0_PAREQ</name>
<proteinExistence type="predicted"/>
<dbReference type="Proteomes" id="UP000887564">
    <property type="component" value="Unplaced"/>
</dbReference>
<dbReference type="AlphaFoldDB" id="A0A914RNR0"/>
<keyword evidence="1" id="KW-1185">Reference proteome</keyword>
<protein>
    <submittedName>
        <fullName evidence="2">Secreted protein</fullName>
    </submittedName>
</protein>
<organism evidence="1 2">
    <name type="scientific">Parascaris equorum</name>
    <name type="common">Equine roundworm</name>
    <dbReference type="NCBI Taxonomy" id="6256"/>
    <lineage>
        <taxon>Eukaryota</taxon>
        <taxon>Metazoa</taxon>
        <taxon>Ecdysozoa</taxon>
        <taxon>Nematoda</taxon>
        <taxon>Chromadorea</taxon>
        <taxon>Rhabditida</taxon>
        <taxon>Spirurina</taxon>
        <taxon>Ascaridomorpha</taxon>
        <taxon>Ascaridoidea</taxon>
        <taxon>Ascarididae</taxon>
        <taxon>Parascaris</taxon>
    </lineage>
</organism>